<protein>
    <submittedName>
        <fullName evidence="4">TrmH family RNA methyltransferase</fullName>
    </submittedName>
</protein>
<dbReference type="InterPro" id="IPR001537">
    <property type="entry name" value="SpoU_MeTrfase"/>
</dbReference>
<dbReference type="OrthoDB" id="9795352at2"/>
<dbReference type="GO" id="GO:0032259">
    <property type="term" value="P:methylation"/>
    <property type="evidence" value="ECO:0007669"/>
    <property type="project" value="UniProtKB-KW"/>
</dbReference>
<dbReference type="AlphaFoldDB" id="A0A2W2A7K8"/>
<evidence type="ECO:0000313" key="4">
    <source>
        <dbReference type="EMBL" id="PZF71231.1"/>
    </source>
</evidence>
<comment type="caution">
    <text evidence="4">The sequence shown here is derived from an EMBL/GenBank/DDBJ whole genome shotgun (WGS) entry which is preliminary data.</text>
</comment>
<evidence type="ECO:0000256" key="2">
    <source>
        <dbReference type="ARBA" id="ARBA00022679"/>
    </source>
</evidence>
<proteinExistence type="predicted"/>
<dbReference type="SUPFAM" id="SSF75217">
    <property type="entry name" value="alpha/beta knot"/>
    <property type="match status" value="1"/>
</dbReference>
<dbReference type="Gene3D" id="3.40.1280.10">
    <property type="match status" value="1"/>
</dbReference>
<evidence type="ECO:0000256" key="1">
    <source>
        <dbReference type="ARBA" id="ARBA00022603"/>
    </source>
</evidence>
<dbReference type="PANTHER" id="PTHR46429">
    <property type="entry name" value="23S RRNA (GUANOSINE-2'-O-)-METHYLTRANSFERASE RLMB"/>
    <property type="match status" value="1"/>
</dbReference>
<gene>
    <name evidence="4" type="ORF">DN068_19380</name>
</gene>
<dbReference type="InterPro" id="IPR004441">
    <property type="entry name" value="rRNA_MeTrfase_TrmH"/>
</dbReference>
<accession>A0A2W2A7K8</accession>
<dbReference type="Proteomes" id="UP000248745">
    <property type="component" value="Unassembled WGS sequence"/>
</dbReference>
<reference evidence="4 5" key="1">
    <citation type="submission" date="2018-06" db="EMBL/GenBank/DDBJ databases">
        <title>Mucibacter soli gen. nov., sp. nov., a new member of the family Chitinophagaceae producing mucin.</title>
        <authorList>
            <person name="Kim M.-K."/>
            <person name="Park S."/>
            <person name="Kim T.-S."/>
            <person name="Joung Y."/>
            <person name="Han J.-H."/>
            <person name="Kim S.B."/>
        </authorList>
    </citation>
    <scope>NUCLEOTIDE SEQUENCE [LARGE SCALE GENOMIC DNA]</scope>
    <source>
        <strain evidence="4 5">R1-15</strain>
    </source>
</reference>
<dbReference type="CDD" id="cd18097">
    <property type="entry name" value="SpoU-like"/>
    <property type="match status" value="1"/>
</dbReference>
<sequence>MDELERKSVAEMKAGEKHPVILILDDVRSMHNVGSTFRTGDAFAVESIFLCGYTPQPPHRDIHKTALGATETVHWQHFTNTIDAVNEARSKGYKVYAIEQAHNSIALQDFSWNTAEPVAFVFGNEVSGVQEAVMELADGCIEIPQWGAKHSLNISVTVGVVLWELMRRH</sequence>
<dbReference type="GO" id="GO:0006396">
    <property type="term" value="P:RNA processing"/>
    <property type="evidence" value="ECO:0007669"/>
    <property type="project" value="InterPro"/>
</dbReference>
<name>A0A2W2A7K8_9BACT</name>
<dbReference type="PANTHER" id="PTHR46429:SF1">
    <property type="entry name" value="23S RRNA (GUANOSINE-2'-O-)-METHYLTRANSFERASE RLMB"/>
    <property type="match status" value="1"/>
</dbReference>
<organism evidence="4 5">
    <name type="scientific">Taibaiella soli</name>
    <dbReference type="NCBI Taxonomy" id="1649169"/>
    <lineage>
        <taxon>Bacteria</taxon>
        <taxon>Pseudomonadati</taxon>
        <taxon>Bacteroidota</taxon>
        <taxon>Chitinophagia</taxon>
        <taxon>Chitinophagales</taxon>
        <taxon>Chitinophagaceae</taxon>
        <taxon>Taibaiella</taxon>
    </lineage>
</organism>
<dbReference type="GO" id="GO:0008173">
    <property type="term" value="F:RNA methyltransferase activity"/>
    <property type="evidence" value="ECO:0007669"/>
    <property type="project" value="InterPro"/>
</dbReference>
<keyword evidence="2 4" id="KW-0808">Transferase</keyword>
<dbReference type="InterPro" id="IPR029028">
    <property type="entry name" value="Alpha/beta_knot_MTases"/>
</dbReference>
<evidence type="ECO:0000259" key="3">
    <source>
        <dbReference type="Pfam" id="PF00588"/>
    </source>
</evidence>
<keyword evidence="5" id="KW-1185">Reference proteome</keyword>
<dbReference type="GO" id="GO:0003723">
    <property type="term" value="F:RNA binding"/>
    <property type="evidence" value="ECO:0007669"/>
    <property type="project" value="InterPro"/>
</dbReference>
<dbReference type="Pfam" id="PF00588">
    <property type="entry name" value="SpoU_methylase"/>
    <property type="match status" value="1"/>
</dbReference>
<dbReference type="GO" id="GO:0005829">
    <property type="term" value="C:cytosol"/>
    <property type="evidence" value="ECO:0007669"/>
    <property type="project" value="TreeGrafter"/>
</dbReference>
<keyword evidence="1 4" id="KW-0489">Methyltransferase</keyword>
<dbReference type="InterPro" id="IPR029026">
    <property type="entry name" value="tRNA_m1G_MTases_N"/>
</dbReference>
<feature type="domain" description="tRNA/rRNA methyltransferase SpoU type" evidence="3">
    <location>
        <begin position="20"/>
        <end position="163"/>
    </location>
</feature>
<dbReference type="EMBL" id="QKTW01000026">
    <property type="protein sequence ID" value="PZF71231.1"/>
    <property type="molecule type" value="Genomic_DNA"/>
</dbReference>
<evidence type="ECO:0000313" key="5">
    <source>
        <dbReference type="Proteomes" id="UP000248745"/>
    </source>
</evidence>